<evidence type="ECO:0000256" key="3">
    <source>
        <dbReference type="ARBA" id="ARBA00023602"/>
    </source>
</evidence>
<dbReference type="InterPro" id="IPR044059">
    <property type="entry name" value="Csn1/TTC4_wheel"/>
</dbReference>
<dbReference type="PANTHER" id="PTHR46035">
    <property type="entry name" value="TETRATRICOPEPTIDE REPEAT PROTEIN 4"/>
    <property type="match status" value="1"/>
</dbReference>
<dbReference type="InterPro" id="IPR011990">
    <property type="entry name" value="TPR-like_helical_dom_sf"/>
</dbReference>
<keyword evidence="1" id="KW-0677">Repeat</keyword>
<feature type="domain" description="Cns1/TTC4 wheel" evidence="5">
    <location>
        <begin position="279"/>
        <end position="377"/>
    </location>
</feature>
<dbReference type="SUPFAM" id="SSF48452">
    <property type="entry name" value="TPR-like"/>
    <property type="match status" value="1"/>
</dbReference>
<gene>
    <name evidence="6" type="primary">TTC4_2</name>
    <name evidence="6" type="ORF">CM83_73292</name>
</gene>
<evidence type="ECO:0000256" key="4">
    <source>
        <dbReference type="SAM" id="MobiDB-lite"/>
    </source>
</evidence>
<evidence type="ECO:0000313" key="6">
    <source>
        <dbReference type="EMBL" id="JAG01655.1"/>
    </source>
</evidence>
<comment type="similarity">
    <text evidence="3">Belongs to the TTC4 family.</text>
</comment>
<organism evidence="6">
    <name type="scientific">Lygus hesperus</name>
    <name type="common">Western plant bug</name>
    <dbReference type="NCBI Taxonomy" id="30085"/>
    <lineage>
        <taxon>Eukaryota</taxon>
        <taxon>Metazoa</taxon>
        <taxon>Ecdysozoa</taxon>
        <taxon>Arthropoda</taxon>
        <taxon>Hexapoda</taxon>
        <taxon>Insecta</taxon>
        <taxon>Pterygota</taxon>
        <taxon>Neoptera</taxon>
        <taxon>Paraneoptera</taxon>
        <taxon>Hemiptera</taxon>
        <taxon>Heteroptera</taxon>
        <taxon>Panheteroptera</taxon>
        <taxon>Cimicomorpha</taxon>
        <taxon>Miridae</taxon>
        <taxon>Mirini</taxon>
        <taxon>Lygus</taxon>
    </lineage>
</organism>
<feature type="compositionally biased region" description="Basic and acidic residues" evidence="4">
    <location>
        <begin position="15"/>
        <end position="25"/>
    </location>
</feature>
<dbReference type="InterPro" id="IPR019734">
    <property type="entry name" value="TPR_rpt"/>
</dbReference>
<dbReference type="GO" id="GO:0005634">
    <property type="term" value="C:nucleus"/>
    <property type="evidence" value="ECO:0007669"/>
    <property type="project" value="TreeGrafter"/>
</dbReference>
<reference evidence="6" key="1">
    <citation type="journal article" date="2014" name="PLoS ONE">
        <title>Transcriptome-Based Identification of ABC Transporters in the Western Tarnished Plant Bug Lygus hesperus.</title>
        <authorList>
            <person name="Hull J.J."/>
            <person name="Chaney K."/>
            <person name="Geib S.M."/>
            <person name="Fabrick J.A."/>
            <person name="Brent C.S."/>
            <person name="Walsh D."/>
            <person name="Lavine L.C."/>
        </authorList>
    </citation>
    <scope>NUCLEOTIDE SEQUENCE</scope>
</reference>
<feature type="non-terminal residue" evidence="6">
    <location>
        <position position="1"/>
    </location>
</feature>
<sequence length="386" mass="44187">KGKSSGISMEEVENEDTKKEWTDEERKALETKLDRELDDFIAGLRKREAEVVPPDQLAEELSNHPFFLKKLPEDGSVPALVDGLQQLKYSENDNTAEELALALKDDGNQAFKVANYRLAVMSYTEGLAKKCADKHINATLYNNRAAAHFRLKNYRSCYNDCKLALEMDSQYTKALVRLADACMELELFDECIAHCKMLEGTTGKAKEFREMAQKALKKKNEKSRDERKTIFRRKKMESAVTSVENAILERGITMRNSDLANVENPLIGGPVSGVHLEDGKLVWPVVLLYPEYSMTEVIQNFHEDSTFQEQLGEVFAERPEWDVERKYNLNSIRIYYEDDSKPHEVKLKSTLKSVICRKTYVVEAATPAFIIFAKDSDAERRFLNED</sequence>
<dbReference type="GO" id="GO:0005829">
    <property type="term" value="C:cytosol"/>
    <property type="evidence" value="ECO:0007669"/>
    <property type="project" value="TreeGrafter"/>
</dbReference>
<feature type="region of interest" description="Disordered" evidence="4">
    <location>
        <begin position="1"/>
        <end position="25"/>
    </location>
</feature>
<dbReference type="GO" id="GO:0006457">
    <property type="term" value="P:protein folding"/>
    <property type="evidence" value="ECO:0007669"/>
    <property type="project" value="TreeGrafter"/>
</dbReference>
<evidence type="ECO:0000256" key="2">
    <source>
        <dbReference type="ARBA" id="ARBA00022803"/>
    </source>
</evidence>
<dbReference type="CDD" id="cd21380">
    <property type="entry name" value="CTWD_Cns1"/>
    <property type="match status" value="1"/>
</dbReference>
<dbReference type="PANTHER" id="PTHR46035:SF1">
    <property type="entry name" value="TETRATRICOPEPTIDE REPEAT PROTEIN 4"/>
    <property type="match status" value="1"/>
</dbReference>
<dbReference type="GO" id="GO:0030544">
    <property type="term" value="F:Hsp70 protein binding"/>
    <property type="evidence" value="ECO:0007669"/>
    <property type="project" value="TreeGrafter"/>
</dbReference>
<reference evidence="6" key="2">
    <citation type="submission" date="2014-07" db="EMBL/GenBank/DDBJ databases">
        <authorList>
            <person name="Hull J."/>
        </authorList>
    </citation>
    <scope>NUCLEOTIDE SEQUENCE</scope>
</reference>
<dbReference type="GO" id="GO:0051879">
    <property type="term" value="F:Hsp90 protein binding"/>
    <property type="evidence" value="ECO:0007669"/>
    <property type="project" value="InterPro"/>
</dbReference>
<protein>
    <submittedName>
        <fullName evidence="6">Tetratricopeptide repeat protein 4</fullName>
    </submittedName>
</protein>
<name>A0A0A9W9Z6_LYGHE</name>
<evidence type="ECO:0000259" key="5">
    <source>
        <dbReference type="Pfam" id="PF18972"/>
    </source>
</evidence>
<dbReference type="EMBL" id="GBHO01041949">
    <property type="protein sequence ID" value="JAG01655.1"/>
    <property type="molecule type" value="Transcribed_RNA"/>
</dbReference>
<proteinExistence type="inferred from homology"/>
<evidence type="ECO:0000256" key="1">
    <source>
        <dbReference type="ARBA" id="ARBA00022737"/>
    </source>
</evidence>
<dbReference type="Gene3D" id="1.25.40.10">
    <property type="entry name" value="Tetratricopeptide repeat domain"/>
    <property type="match status" value="1"/>
</dbReference>
<accession>A0A0A9W9Z6</accession>
<dbReference type="Pfam" id="PF18972">
    <property type="entry name" value="Wheel"/>
    <property type="match status" value="1"/>
</dbReference>
<dbReference type="AlphaFoldDB" id="A0A0A9W9Z6"/>
<keyword evidence="2" id="KW-0802">TPR repeat</keyword>
<dbReference type="SMART" id="SM00028">
    <property type="entry name" value="TPR"/>
    <property type="match status" value="2"/>
</dbReference>